<accession>A0ABR4ZV68</accession>
<organism evidence="2 3">
    <name type="scientific">Methylacidiphilum kamchatkense Kam1</name>
    <dbReference type="NCBI Taxonomy" id="1202785"/>
    <lineage>
        <taxon>Bacteria</taxon>
        <taxon>Pseudomonadati</taxon>
        <taxon>Verrucomicrobiota</taxon>
        <taxon>Methylacidiphilae</taxon>
        <taxon>Methylacidiphilales</taxon>
        <taxon>Methylacidiphilaceae</taxon>
        <taxon>Methylacidiphilum (ex Ratnadevi et al. 2023)</taxon>
    </lineage>
</organism>
<protein>
    <submittedName>
        <fullName evidence="2">Uncharacterized protein</fullName>
    </submittedName>
</protein>
<evidence type="ECO:0000256" key="1">
    <source>
        <dbReference type="SAM" id="Phobius"/>
    </source>
</evidence>
<keyword evidence="1" id="KW-1133">Transmembrane helix</keyword>
<proteinExistence type="predicted"/>
<name>A0ABR4ZV68_9BACT</name>
<dbReference type="EMBL" id="JQNX01000007">
    <property type="protein sequence ID" value="KIE58049.1"/>
    <property type="molecule type" value="Genomic_DNA"/>
</dbReference>
<evidence type="ECO:0000313" key="2">
    <source>
        <dbReference type="EMBL" id="KIE58049.1"/>
    </source>
</evidence>
<evidence type="ECO:0000313" key="3">
    <source>
        <dbReference type="Proteomes" id="UP000031594"/>
    </source>
</evidence>
<reference evidence="2 3" key="1">
    <citation type="submission" date="2014-08" db="EMBL/GenBank/DDBJ databases">
        <title>Methylacidiphilum kamchatkense strain Kam1 draft genome sequence.</title>
        <authorList>
            <person name="Birkeland N.-K."/>
            <person name="Erikstad H.A."/>
        </authorList>
    </citation>
    <scope>NUCLEOTIDE SEQUENCE [LARGE SCALE GENOMIC DNA]</scope>
    <source>
        <strain evidence="2 3">Kam1</strain>
    </source>
</reference>
<comment type="caution">
    <text evidence="2">The sequence shown here is derived from an EMBL/GenBank/DDBJ whole genome shotgun (WGS) entry which is preliminary data.</text>
</comment>
<dbReference type="Proteomes" id="UP000031594">
    <property type="component" value="Unassembled WGS sequence"/>
</dbReference>
<keyword evidence="3" id="KW-1185">Reference proteome</keyword>
<keyword evidence="1" id="KW-0812">Transmembrane</keyword>
<feature type="transmembrane region" description="Helical" evidence="1">
    <location>
        <begin position="34"/>
        <end position="56"/>
    </location>
</feature>
<sequence length="61" mass="7350">MSFLLYKIESLLTFGEKKAWGQISYQKKRLFKNIYLLLFLSFFLLFCHFQFFQLLAASSIQ</sequence>
<gene>
    <name evidence="2" type="ORF">A946_09030</name>
</gene>
<keyword evidence="1" id="KW-0472">Membrane</keyword>